<evidence type="ECO:0000313" key="3">
    <source>
        <dbReference type="Proteomes" id="UP000694843"/>
    </source>
</evidence>
<keyword evidence="1" id="KW-0812">Transmembrane</keyword>
<dbReference type="KEGG" id="hazt:108669027"/>
<keyword evidence="1" id="KW-0472">Membrane</keyword>
<sequence length="373" mass="40775">MILYAETEKRSFPSIPKRLHSSTMKFLVIMMVAATILETAKGQNGKSEGSVRPTCSGPLRWVPLITKKPFTTLMNSAYCPSWMTRHLMSKQSQTTHLALPLKVPVAFFCGFCTHPTSVETNLTLSHNIAGVQQDVAQASVKSSTGEEKHESRGHHCKVQFAVTGPITGSYGSLECTVNYGVRTLKETATYTAYDAEIVTTEEIIDVPGNTALLSCPPHPDEPTESNPLVHVWYYPLATGPRVAAPTTNPMVTFRLAFGKELVVSCATYHLLRVSSVVVKTYKVSMSESYQLQGDAIISVGDRRRGWDTEKSYGAYGDSVENEDARYSTVSAAGLDLSMVVVAIVSAVGAVLTVFAGIAVIRCMRRRNDRGLRR</sequence>
<dbReference type="AlphaFoldDB" id="A0A8B7NDW9"/>
<dbReference type="OrthoDB" id="10403867at2759"/>
<feature type="transmembrane region" description="Helical" evidence="1">
    <location>
        <begin position="336"/>
        <end position="363"/>
    </location>
</feature>
<protein>
    <submittedName>
        <fullName evidence="4">Uncharacterized protein LOC108669027</fullName>
    </submittedName>
</protein>
<name>A0A8B7NDW9_HYAAZ</name>
<dbReference type="RefSeq" id="XP_018011798.1">
    <property type="nucleotide sequence ID" value="XM_018156309.2"/>
</dbReference>
<keyword evidence="2" id="KW-0732">Signal</keyword>
<proteinExistence type="predicted"/>
<dbReference type="Proteomes" id="UP000694843">
    <property type="component" value="Unplaced"/>
</dbReference>
<reference evidence="4" key="1">
    <citation type="submission" date="2025-08" db="UniProtKB">
        <authorList>
            <consortium name="RefSeq"/>
        </authorList>
    </citation>
    <scope>IDENTIFICATION</scope>
    <source>
        <tissue evidence="4">Whole organism</tissue>
    </source>
</reference>
<keyword evidence="1" id="KW-1133">Transmembrane helix</keyword>
<organism evidence="3 4">
    <name type="scientific">Hyalella azteca</name>
    <name type="common">Amphipod</name>
    <dbReference type="NCBI Taxonomy" id="294128"/>
    <lineage>
        <taxon>Eukaryota</taxon>
        <taxon>Metazoa</taxon>
        <taxon>Ecdysozoa</taxon>
        <taxon>Arthropoda</taxon>
        <taxon>Crustacea</taxon>
        <taxon>Multicrustacea</taxon>
        <taxon>Malacostraca</taxon>
        <taxon>Eumalacostraca</taxon>
        <taxon>Peracarida</taxon>
        <taxon>Amphipoda</taxon>
        <taxon>Senticaudata</taxon>
        <taxon>Talitrida</taxon>
        <taxon>Talitroidea</taxon>
        <taxon>Hyalellidae</taxon>
        <taxon>Hyalella</taxon>
    </lineage>
</organism>
<gene>
    <name evidence="4" type="primary">LOC108669027</name>
</gene>
<evidence type="ECO:0000256" key="1">
    <source>
        <dbReference type="SAM" id="Phobius"/>
    </source>
</evidence>
<feature type="chain" id="PRO_5034403363" evidence="2">
    <location>
        <begin position="43"/>
        <end position="373"/>
    </location>
</feature>
<keyword evidence="3" id="KW-1185">Reference proteome</keyword>
<evidence type="ECO:0000313" key="4">
    <source>
        <dbReference type="RefSeq" id="XP_018011798.1"/>
    </source>
</evidence>
<feature type="signal peptide" evidence="2">
    <location>
        <begin position="1"/>
        <end position="42"/>
    </location>
</feature>
<dbReference type="GeneID" id="108669027"/>
<accession>A0A8B7NDW9</accession>
<evidence type="ECO:0000256" key="2">
    <source>
        <dbReference type="SAM" id="SignalP"/>
    </source>
</evidence>